<name>A0ABW4P918_9NOCA</name>
<evidence type="ECO:0000313" key="4">
    <source>
        <dbReference type="Proteomes" id="UP001597286"/>
    </source>
</evidence>
<comment type="caution">
    <text evidence="3">The sequence shown here is derived from an EMBL/GenBank/DDBJ whole genome shotgun (WGS) entry which is preliminary data.</text>
</comment>
<dbReference type="RefSeq" id="WP_378486654.1">
    <property type="nucleotide sequence ID" value="NZ_JBHUFB010000013.1"/>
</dbReference>
<reference evidence="4" key="1">
    <citation type="journal article" date="2019" name="Int. J. Syst. Evol. Microbiol.">
        <title>The Global Catalogue of Microorganisms (GCM) 10K type strain sequencing project: providing services to taxonomists for standard genome sequencing and annotation.</title>
        <authorList>
            <consortium name="The Broad Institute Genomics Platform"/>
            <consortium name="The Broad Institute Genome Sequencing Center for Infectious Disease"/>
            <person name="Wu L."/>
            <person name="Ma J."/>
        </authorList>
    </citation>
    <scope>NUCLEOTIDE SEQUENCE [LARGE SCALE GENOMIC DNA]</scope>
    <source>
        <strain evidence="4">DT72</strain>
    </source>
</reference>
<evidence type="ECO:0000256" key="1">
    <source>
        <dbReference type="ARBA" id="ARBA00008791"/>
    </source>
</evidence>
<proteinExistence type="inferred from homology"/>
<keyword evidence="4" id="KW-1185">Reference proteome</keyword>
<sequence length="131" mass="13828">MTVVLSYLPTVEGRGALAFGFSEARMRGCDLLVIAEKETVTDDVFTDDLNSARAAADAAGVTYRVAESDPGLSHADQLINASYDESVELVVIGLKRRSPVGKLLTGSAMQRVLLDAHCPVAAVKPPVRAAV</sequence>
<dbReference type="Pfam" id="PF00582">
    <property type="entry name" value="Usp"/>
    <property type="match status" value="1"/>
</dbReference>
<dbReference type="Proteomes" id="UP001597286">
    <property type="component" value="Unassembled WGS sequence"/>
</dbReference>
<dbReference type="InterPro" id="IPR006016">
    <property type="entry name" value="UspA"/>
</dbReference>
<dbReference type="EMBL" id="JBHUFB010000013">
    <property type="protein sequence ID" value="MFD1814167.1"/>
    <property type="molecule type" value="Genomic_DNA"/>
</dbReference>
<dbReference type="PRINTS" id="PR01438">
    <property type="entry name" value="UNVRSLSTRESS"/>
</dbReference>
<dbReference type="Gene3D" id="3.40.50.620">
    <property type="entry name" value="HUPs"/>
    <property type="match status" value="1"/>
</dbReference>
<accession>A0ABW4P918</accession>
<dbReference type="SUPFAM" id="SSF52402">
    <property type="entry name" value="Adenine nucleotide alpha hydrolases-like"/>
    <property type="match status" value="1"/>
</dbReference>
<protein>
    <submittedName>
        <fullName evidence="3">Universal stress protein</fullName>
    </submittedName>
</protein>
<organism evidence="3 4">
    <name type="scientific">Rhodococcus gannanensis</name>
    <dbReference type="NCBI Taxonomy" id="1960308"/>
    <lineage>
        <taxon>Bacteria</taxon>
        <taxon>Bacillati</taxon>
        <taxon>Actinomycetota</taxon>
        <taxon>Actinomycetes</taxon>
        <taxon>Mycobacteriales</taxon>
        <taxon>Nocardiaceae</taxon>
        <taxon>Rhodococcus</taxon>
    </lineage>
</organism>
<comment type="similarity">
    <text evidence="1">Belongs to the universal stress protein A family.</text>
</comment>
<feature type="domain" description="UspA" evidence="2">
    <location>
        <begin position="73"/>
        <end position="124"/>
    </location>
</feature>
<evidence type="ECO:0000259" key="2">
    <source>
        <dbReference type="Pfam" id="PF00582"/>
    </source>
</evidence>
<dbReference type="InterPro" id="IPR014729">
    <property type="entry name" value="Rossmann-like_a/b/a_fold"/>
</dbReference>
<gene>
    <name evidence="3" type="ORF">ACFSJG_18275</name>
</gene>
<dbReference type="InterPro" id="IPR006015">
    <property type="entry name" value="Universal_stress_UspA"/>
</dbReference>
<evidence type="ECO:0000313" key="3">
    <source>
        <dbReference type="EMBL" id="MFD1814167.1"/>
    </source>
</evidence>